<gene>
    <name evidence="5" type="ORF">FLAT13_02240</name>
</gene>
<dbReference type="SUPFAM" id="SSF52058">
    <property type="entry name" value="L domain-like"/>
    <property type="match status" value="1"/>
</dbReference>
<feature type="domain" description="LamG-like jellyroll fold" evidence="4">
    <location>
        <begin position="321"/>
        <end position="443"/>
    </location>
</feature>
<protein>
    <recommendedName>
        <fullName evidence="4">LamG-like jellyroll fold domain-containing protein</fullName>
    </recommendedName>
</protein>
<name>A0A6V6Z0E5_9FLAO</name>
<dbReference type="GO" id="GO:0004553">
    <property type="term" value="F:hydrolase activity, hydrolyzing O-glycosyl compounds"/>
    <property type="evidence" value="ECO:0007669"/>
    <property type="project" value="UniProtKB-ARBA"/>
</dbReference>
<dbReference type="InterPro" id="IPR032675">
    <property type="entry name" value="LRR_dom_sf"/>
</dbReference>
<evidence type="ECO:0000313" key="5">
    <source>
        <dbReference type="EMBL" id="CAD0004392.1"/>
    </source>
</evidence>
<dbReference type="InterPro" id="IPR026906">
    <property type="entry name" value="LRR_5"/>
</dbReference>
<evidence type="ECO:0000313" key="6">
    <source>
        <dbReference type="Proteomes" id="UP000530060"/>
    </source>
</evidence>
<feature type="domain" description="LamG-like jellyroll fold" evidence="4">
    <location>
        <begin position="630"/>
        <end position="760"/>
    </location>
</feature>
<keyword evidence="2" id="KW-1015">Disulfide bond</keyword>
<proteinExistence type="predicted"/>
<organism evidence="5 6">
    <name type="scientific">Flavobacterium salmonis</name>
    <dbReference type="NCBI Taxonomy" id="2654844"/>
    <lineage>
        <taxon>Bacteria</taxon>
        <taxon>Pseudomonadati</taxon>
        <taxon>Bacteroidota</taxon>
        <taxon>Flavobacteriia</taxon>
        <taxon>Flavobacteriales</taxon>
        <taxon>Flavobacteriaceae</taxon>
        <taxon>Flavobacterium</taxon>
    </lineage>
</organism>
<dbReference type="SMART" id="SM00560">
    <property type="entry name" value="LamGL"/>
    <property type="match status" value="2"/>
</dbReference>
<reference evidence="5 6" key="1">
    <citation type="submission" date="2020-06" db="EMBL/GenBank/DDBJ databases">
        <authorList>
            <person name="Criscuolo A."/>
        </authorList>
    </citation>
    <scope>NUCLEOTIDE SEQUENCE [LARGE SCALE GENOMIC DNA]</scope>
    <source>
        <strain evidence="6">CIP 111411</strain>
    </source>
</reference>
<keyword evidence="1 3" id="KW-0732">Signal</keyword>
<keyword evidence="6" id="KW-1185">Reference proteome</keyword>
<dbReference type="Gene3D" id="3.40.50.12480">
    <property type="match status" value="1"/>
</dbReference>
<dbReference type="PANTHER" id="PTHR45661:SF3">
    <property type="entry name" value="IG-LIKE DOMAIN-CONTAINING PROTEIN"/>
    <property type="match status" value="1"/>
</dbReference>
<dbReference type="InterPro" id="IPR013320">
    <property type="entry name" value="ConA-like_dom_sf"/>
</dbReference>
<dbReference type="Pfam" id="PF18962">
    <property type="entry name" value="Por_Secre_tail"/>
    <property type="match status" value="1"/>
</dbReference>
<dbReference type="AlphaFoldDB" id="A0A6V6Z0E5"/>
<dbReference type="GO" id="GO:0005975">
    <property type="term" value="P:carbohydrate metabolic process"/>
    <property type="evidence" value="ECO:0007669"/>
    <property type="project" value="UniProtKB-ARBA"/>
</dbReference>
<dbReference type="Pfam" id="PF13306">
    <property type="entry name" value="LRR_5"/>
    <property type="match status" value="1"/>
</dbReference>
<dbReference type="PANTHER" id="PTHR45661">
    <property type="entry name" value="SURFACE ANTIGEN"/>
    <property type="match status" value="1"/>
</dbReference>
<feature type="signal peptide" evidence="3">
    <location>
        <begin position="1"/>
        <end position="20"/>
    </location>
</feature>
<dbReference type="Pfam" id="PF19081">
    <property type="entry name" value="Ig_7"/>
    <property type="match status" value="1"/>
</dbReference>
<dbReference type="InterPro" id="IPR044023">
    <property type="entry name" value="Ig_7"/>
</dbReference>
<dbReference type="NCBIfam" id="TIGR04183">
    <property type="entry name" value="Por_Secre_tail"/>
    <property type="match status" value="1"/>
</dbReference>
<evidence type="ECO:0000256" key="1">
    <source>
        <dbReference type="ARBA" id="ARBA00022729"/>
    </source>
</evidence>
<sequence>MLKKLLLQLVFLFAPLAILAQNFTQGDLNYIVTTGTNVSVKAVNKTLTTANIPTSVTNESITYAVTNIGTNAFDSCTGLTSVTIPNSVTSIENSAFFNCTDLTSVTIPNSVTSIGNFAFLNCKNLTTITIPQSVTSLGNSVFYYCSGLTSVSIPNSVTSIGIDTFNSCTALTSVTIPSSVTSIGITAFYNCSGLTSVTIPNSVTSIGNNAFGNCTALTSITIPNSVTSIGFYAFSSCTALTSIKVLNPSPVNIDANVFNGVAIANISLSVPGSSVSAYQAAAVWQDFNSITNIPQGTHLNFDGINDYVSIPYSSNFNFGTGNFSVECWVKTSNSAVKVAVGAIQSGDFWLGINNGKANFSISGGGNATGTTTISDGAWHHIVGVRNNGINYIYVDGALEGLINNAVAFNLTSNPVTIGNFNGSFNFQGNIDDVRIWNKALTASEISARKNCELDNTQANLLAYYKFNQGYDQEDNSATTTLTDATSNTNNATLINFALNGTTSNWLAGSPVTTGSVLPGNPSVTTPVTYNSGDTASALTVTIGSNGTGLVWYTTATGGTGSTTAPIPSTASVGSTSYWVSCTNAYGCESDRIEIVVTVNSVTPATHLHFDGNNDLVNLGSNLSASLNNNTKITLEAWIKPESIGTNRTIVGNYNNGAFQMQSLLRQNGSSLEFWIGTNTGFTDATVSNVLSANTWYHIAGIWDGTTMKLYINGNQVASYPKSGSLSTTTNNYMIGNSSTNERFHGSIDEVRIWNVDLSQADIQNTMNCELQATQPNLLGYYKLNQGFDSINNSSVTIATDASGNGNDGTLTNFALTGGTSNWAAGSPISTGNTCNTLSNKDFTYSNYYKVYPNPSSGIFNIETKENTLLEVYDVTGRKVKSQKATSETSQVDLSGYNNGVYFLKTNQGTTKLIKKGL</sequence>
<evidence type="ECO:0000256" key="3">
    <source>
        <dbReference type="SAM" id="SignalP"/>
    </source>
</evidence>
<evidence type="ECO:0000256" key="2">
    <source>
        <dbReference type="ARBA" id="ARBA00023157"/>
    </source>
</evidence>
<dbReference type="InterPro" id="IPR006558">
    <property type="entry name" value="LamG-like"/>
</dbReference>
<dbReference type="InterPro" id="IPR053139">
    <property type="entry name" value="Surface_bspA-like"/>
</dbReference>
<dbReference type="Proteomes" id="UP000530060">
    <property type="component" value="Unassembled WGS sequence"/>
</dbReference>
<dbReference type="Pfam" id="PF13385">
    <property type="entry name" value="Laminin_G_3"/>
    <property type="match status" value="2"/>
</dbReference>
<accession>A0A6V6Z0E5</accession>
<comment type="caution">
    <text evidence="5">The sequence shown here is derived from an EMBL/GenBank/DDBJ whole genome shotgun (WGS) entry which is preliminary data.</text>
</comment>
<feature type="chain" id="PRO_5027915236" description="LamG-like jellyroll fold domain-containing protein" evidence="3">
    <location>
        <begin position="21"/>
        <end position="917"/>
    </location>
</feature>
<dbReference type="Gene3D" id="3.80.10.10">
    <property type="entry name" value="Ribonuclease Inhibitor"/>
    <property type="match status" value="1"/>
</dbReference>
<evidence type="ECO:0000259" key="4">
    <source>
        <dbReference type="SMART" id="SM00560"/>
    </source>
</evidence>
<dbReference type="Gene3D" id="2.60.120.200">
    <property type="match status" value="2"/>
</dbReference>
<dbReference type="RefSeq" id="WP_180908953.1">
    <property type="nucleotide sequence ID" value="NZ_CAIJDP010000068.1"/>
</dbReference>
<dbReference type="EMBL" id="CAIJDP010000068">
    <property type="protein sequence ID" value="CAD0004392.1"/>
    <property type="molecule type" value="Genomic_DNA"/>
</dbReference>
<dbReference type="InterPro" id="IPR026444">
    <property type="entry name" value="Secre_tail"/>
</dbReference>
<dbReference type="SUPFAM" id="SSF49899">
    <property type="entry name" value="Concanavalin A-like lectins/glucanases"/>
    <property type="match status" value="2"/>
</dbReference>